<sequence length="582" mass="62447">MSRRRWHAAAATGLLAALLGVASGTPTDGPANAAAAPASSGSSTFETTDLEATSSSGPALDAYASWILRRDDGENRNGLMRKLRYVYGESIGSCTESDPCLEVDVQQSTAACASLEFLSRYFPARAAWQGRTSLYLDERNAIAEFADAVLAYQVDPNPDRDDLFDGAVASSLGGSQLYYTTFGNASCGRALLAAHELTDEPAYASAAVEIGEFLRRMQDPRDYYEPYGAHPFLDDAGQPTTPPGGFFDQVSSWNNLFATMSLWNMTAVEFLAELESTVGSTDGRYAAAAADGRAFLETGLDLGTDWYTADFDSPATAQNRIVAMSANSADCQDNRWHRKGSCDYVDGLPSEGSLGTDMIEYAMASLYRYERDLHDDEGAGAAAVGDHYVRYTSIPGEHTASRTDPLECEGGGETHLVDPYYSDDNQGSDVSGTFSDYDSHLSFGGYVRSSGTELTTAEVKYYDIVGFGILAEVRARLVSTKFANAYERLISAEDYAIVAIQHRTLAPMALPGVDRDDVDGDGDVEENMCILTEGTLPIAHNGLGMLATVGYTHDTTSTAAGAHPQAPPDWRDAAGRRPGARL</sequence>
<keyword evidence="4" id="KW-1185">Reference proteome</keyword>
<accession>A0A1H5N9Y3</accession>
<feature type="compositionally biased region" description="Polar residues" evidence="1">
    <location>
        <begin position="45"/>
        <end position="56"/>
    </location>
</feature>
<evidence type="ECO:0000313" key="4">
    <source>
        <dbReference type="Proteomes" id="UP000199220"/>
    </source>
</evidence>
<evidence type="ECO:0008006" key="5">
    <source>
        <dbReference type="Google" id="ProtNLM"/>
    </source>
</evidence>
<dbReference type="SUPFAM" id="SSF48208">
    <property type="entry name" value="Six-hairpin glycosidases"/>
    <property type="match status" value="1"/>
</dbReference>
<dbReference type="EMBL" id="FNTX01000002">
    <property type="protein sequence ID" value="SEE97691.1"/>
    <property type="molecule type" value="Genomic_DNA"/>
</dbReference>
<proteinExistence type="predicted"/>
<dbReference type="GO" id="GO:0005975">
    <property type="term" value="P:carbohydrate metabolic process"/>
    <property type="evidence" value="ECO:0007669"/>
    <property type="project" value="InterPro"/>
</dbReference>
<dbReference type="InterPro" id="IPR008928">
    <property type="entry name" value="6-hairpin_glycosidase_sf"/>
</dbReference>
<evidence type="ECO:0000256" key="2">
    <source>
        <dbReference type="SAM" id="SignalP"/>
    </source>
</evidence>
<dbReference type="OrthoDB" id="5168594at2"/>
<dbReference type="AlphaFoldDB" id="A0A1H5N9Y3"/>
<keyword evidence="2" id="KW-0732">Signal</keyword>
<feature type="region of interest" description="Disordered" evidence="1">
    <location>
        <begin position="28"/>
        <end position="56"/>
    </location>
</feature>
<feature type="signal peptide" evidence="2">
    <location>
        <begin position="1"/>
        <end position="22"/>
    </location>
</feature>
<protein>
    <recommendedName>
        <fullName evidence="5">Alginate lyase</fullName>
    </recommendedName>
</protein>
<dbReference type="STRING" id="648782.SAMN04488554_4046"/>
<reference evidence="4" key="1">
    <citation type="submission" date="2016-10" db="EMBL/GenBank/DDBJ databases">
        <authorList>
            <person name="Varghese N."/>
            <person name="Submissions S."/>
        </authorList>
    </citation>
    <scope>NUCLEOTIDE SEQUENCE [LARGE SCALE GENOMIC DNA]</scope>
    <source>
        <strain evidence="4">DSM 21368</strain>
    </source>
</reference>
<dbReference type="RefSeq" id="WP_089775091.1">
    <property type="nucleotide sequence ID" value="NZ_FNTX01000002.1"/>
</dbReference>
<organism evidence="3 4">
    <name type="scientific">Ruania alba</name>
    <dbReference type="NCBI Taxonomy" id="648782"/>
    <lineage>
        <taxon>Bacteria</taxon>
        <taxon>Bacillati</taxon>
        <taxon>Actinomycetota</taxon>
        <taxon>Actinomycetes</taxon>
        <taxon>Micrococcales</taxon>
        <taxon>Ruaniaceae</taxon>
        <taxon>Ruania</taxon>
    </lineage>
</organism>
<evidence type="ECO:0000313" key="3">
    <source>
        <dbReference type="EMBL" id="SEE97691.1"/>
    </source>
</evidence>
<name>A0A1H5N9Y3_9MICO</name>
<evidence type="ECO:0000256" key="1">
    <source>
        <dbReference type="SAM" id="MobiDB-lite"/>
    </source>
</evidence>
<feature type="compositionally biased region" description="Low complexity" evidence="1">
    <location>
        <begin position="28"/>
        <end position="44"/>
    </location>
</feature>
<feature type="region of interest" description="Disordered" evidence="1">
    <location>
        <begin position="556"/>
        <end position="582"/>
    </location>
</feature>
<dbReference type="Proteomes" id="UP000199220">
    <property type="component" value="Unassembled WGS sequence"/>
</dbReference>
<feature type="chain" id="PRO_5038477302" description="Alginate lyase" evidence="2">
    <location>
        <begin position="23"/>
        <end position="582"/>
    </location>
</feature>
<gene>
    <name evidence="3" type="ORF">SAMN04488554_4046</name>
</gene>